<comment type="caution">
    <text evidence="10">The sequence shown here is derived from an EMBL/GenBank/DDBJ whole genome shotgun (WGS) entry which is preliminary data.</text>
</comment>
<proteinExistence type="inferred from homology"/>
<evidence type="ECO:0000256" key="9">
    <source>
        <dbReference type="RuleBase" id="RU003662"/>
    </source>
</evidence>
<dbReference type="EC" id="4.2.1.20" evidence="8"/>
<dbReference type="InterPro" id="IPR002028">
    <property type="entry name" value="Trp_synthase_suA"/>
</dbReference>
<comment type="catalytic activity">
    <reaction evidence="7 8">
        <text>(1S,2R)-1-C-(indol-3-yl)glycerol 3-phosphate + L-serine = D-glyceraldehyde 3-phosphate + L-tryptophan + H2O</text>
        <dbReference type="Rhea" id="RHEA:10532"/>
        <dbReference type="ChEBI" id="CHEBI:15377"/>
        <dbReference type="ChEBI" id="CHEBI:33384"/>
        <dbReference type="ChEBI" id="CHEBI:57912"/>
        <dbReference type="ChEBI" id="CHEBI:58866"/>
        <dbReference type="ChEBI" id="CHEBI:59776"/>
        <dbReference type="EC" id="4.2.1.20"/>
    </reaction>
</comment>
<evidence type="ECO:0000256" key="8">
    <source>
        <dbReference type="HAMAP-Rule" id="MF_00131"/>
    </source>
</evidence>
<evidence type="ECO:0000256" key="4">
    <source>
        <dbReference type="ARBA" id="ARBA00022822"/>
    </source>
</evidence>
<evidence type="ECO:0000256" key="5">
    <source>
        <dbReference type="ARBA" id="ARBA00023141"/>
    </source>
</evidence>
<comment type="subunit">
    <text evidence="2 8">Tetramer of two alpha and two beta chains.</text>
</comment>
<feature type="active site" description="Proton acceptor" evidence="8">
    <location>
        <position position="65"/>
    </location>
</feature>
<dbReference type="Gene3D" id="3.20.20.70">
    <property type="entry name" value="Aldolase class I"/>
    <property type="match status" value="1"/>
</dbReference>
<dbReference type="PANTHER" id="PTHR43406:SF1">
    <property type="entry name" value="TRYPTOPHAN SYNTHASE ALPHA CHAIN, CHLOROPLASTIC"/>
    <property type="match status" value="1"/>
</dbReference>
<evidence type="ECO:0000313" key="10">
    <source>
        <dbReference type="EMBL" id="MCZ2723644.1"/>
    </source>
</evidence>
<comment type="pathway">
    <text evidence="1 8">Amino-acid biosynthesis; L-tryptophan biosynthesis; L-tryptophan from chorismate: step 5/5.</text>
</comment>
<dbReference type="PROSITE" id="PS00167">
    <property type="entry name" value="TRP_SYNTHASE_ALPHA"/>
    <property type="match status" value="1"/>
</dbReference>
<evidence type="ECO:0000256" key="6">
    <source>
        <dbReference type="ARBA" id="ARBA00023239"/>
    </source>
</evidence>
<keyword evidence="5 8" id="KW-0057">Aromatic amino acid biosynthesis</keyword>
<gene>
    <name evidence="8 10" type="primary">trpA</name>
    <name evidence="10" type="ORF">O1D97_19005</name>
</gene>
<evidence type="ECO:0000256" key="1">
    <source>
        <dbReference type="ARBA" id="ARBA00004733"/>
    </source>
</evidence>
<dbReference type="InterPro" id="IPR013785">
    <property type="entry name" value="Aldolase_TIM"/>
</dbReference>
<dbReference type="CDD" id="cd04724">
    <property type="entry name" value="Tryptophan_synthase_alpha"/>
    <property type="match status" value="1"/>
</dbReference>
<organism evidence="10 11">
    <name type="scientific">Marinomonas phaeophyticola</name>
    <dbReference type="NCBI Taxonomy" id="3004091"/>
    <lineage>
        <taxon>Bacteria</taxon>
        <taxon>Pseudomonadati</taxon>
        <taxon>Pseudomonadota</taxon>
        <taxon>Gammaproteobacteria</taxon>
        <taxon>Oceanospirillales</taxon>
        <taxon>Oceanospirillaceae</taxon>
        <taxon>Marinomonas</taxon>
    </lineage>
</organism>
<dbReference type="HAMAP" id="MF_00131">
    <property type="entry name" value="Trp_synth_alpha"/>
    <property type="match status" value="1"/>
</dbReference>
<protein>
    <recommendedName>
        <fullName evidence="8">Tryptophan synthase alpha chain</fullName>
        <ecNumber evidence="8">4.2.1.20</ecNumber>
    </recommendedName>
</protein>
<evidence type="ECO:0000256" key="7">
    <source>
        <dbReference type="ARBA" id="ARBA00049047"/>
    </source>
</evidence>
<dbReference type="GO" id="GO:0004834">
    <property type="term" value="F:tryptophan synthase activity"/>
    <property type="evidence" value="ECO:0007669"/>
    <property type="project" value="UniProtKB-EC"/>
</dbReference>
<dbReference type="InterPro" id="IPR018204">
    <property type="entry name" value="Trp_synthase_alpha_AS"/>
</dbReference>
<reference evidence="10" key="1">
    <citation type="submission" date="2022-12" db="EMBL/GenBank/DDBJ databases">
        <title>Marinomonas 15G1-11 sp. nov, isolated from marine algae.</title>
        <authorList>
            <person name="Butt M."/>
            <person name="Choi D.G."/>
            <person name="Kim J.M."/>
            <person name="Lee J.K."/>
            <person name="Baek J.H."/>
            <person name="Jeon C.O."/>
        </authorList>
    </citation>
    <scope>NUCLEOTIDE SEQUENCE</scope>
    <source>
        <strain evidence="10">15G1-11</strain>
    </source>
</reference>
<accession>A0ABT4K1J5</accession>
<dbReference type="RefSeq" id="WP_269127786.1">
    <property type="nucleotide sequence ID" value="NZ_JAPUBN010000024.1"/>
</dbReference>
<dbReference type="SUPFAM" id="SSF51366">
    <property type="entry name" value="Ribulose-phoshate binding barrel"/>
    <property type="match status" value="1"/>
</dbReference>
<comment type="similarity">
    <text evidence="8 9">Belongs to the TrpA family.</text>
</comment>
<evidence type="ECO:0000256" key="3">
    <source>
        <dbReference type="ARBA" id="ARBA00022605"/>
    </source>
</evidence>
<dbReference type="InterPro" id="IPR011060">
    <property type="entry name" value="RibuloseP-bd_barrel"/>
</dbReference>
<evidence type="ECO:0000256" key="2">
    <source>
        <dbReference type="ARBA" id="ARBA00011270"/>
    </source>
</evidence>
<dbReference type="PANTHER" id="PTHR43406">
    <property type="entry name" value="TRYPTOPHAN SYNTHASE, ALPHA CHAIN"/>
    <property type="match status" value="1"/>
</dbReference>
<keyword evidence="3 8" id="KW-0028">Amino-acid biosynthesis</keyword>
<name>A0ABT4K1J5_9GAMM</name>
<keyword evidence="6 8" id="KW-0456">Lyase</keyword>
<evidence type="ECO:0000313" key="11">
    <source>
        <dbReference type="Proteomes" id="UP001149719"/>
    </source>
</evidence>
<dbReference type="EMBL" id="JAPUBN010000024">
    <property type="protein sequence ID" value="MCZ2723644.1"/>
    <property type="molecule type" value="Genomic_DNA"/>
</dbReference>
<dbReference type="Pfam" id="PF00290">
    <property type="entry name" value="Trp_syntA"/>
    <property type="match status" value="1"/>
</dbReference>
<dbReference type="NCBIfam" id="TIGR00262">
    <property type="entry name" value="trpA"/>
    <property type="match status" value="1"/>
</dbReference>
<sequence>MSQLQQFITTRKQQLSLENQTPLSMTHVIYGYPSVEESLTWMKTLLDLGVDLLEVQFPFSDPVADGPTIVNACHKALTEDLKIKDCLLHLKTLAQAYPNSKIVFMSYLNPIFKFGMTTFIEQASLSGISGIIIPDLAIENAQEYQQACDVFKIDPIWLVTPITPKERLKSIAQRSSGLLYCVSRSGVTGGNRTRDIQSYSYINDVKCYTQTPLAIGFGIRSRKQVEEIMHHADIAIIGSALLDRYDNQGATAAALFVKELFPHLHHS</sequence>
<feature type="active site" description="Proton acceptor" evidence="8">
    <location>
        <position position="54"/>
    </location>
</feature>
<comment type="function">
    <text evidence="8">The alpha subunit is responsible for the aldol cleavage of indoleglycerol phosphate to indole and glyceraldehyde 3-phosphate.</text>
</comment>
<keyword evidence="11" id="KW-1185">Reference proteome</keyword>
<keyword evidence="4 8" id="KW-0822">Tryptophan biosynthesis</keyword>
<dbReference type="Proteomes" id="UP001149719">
    <property type="component" value="Unassembled WGS sequence"/>
</dbReference>